<keyword evidence="3" id="KW-1185">Reference proteome</keyword>
<comment type="caution">
    <text evidence="2">The sequence shown here is derived from an EMBL/GenBank/DDBJ whole genome shotgun (WGS) entry which is preliminary data.</text>
</comment>
<evidence type="ECO:0000313" key="2">
    <source>
        <dbReference type="EMBL" id="KAF0901401.1"/>
    </source>
</evidence>
<evidence type="ECO:0000313" key="3">
    <source>
        <dbReference type="Proteomes" id="UP000479710"/>
    </source>
</evidence>
<gene>
    <name evidence="2" type="ORF">E2562_000282</name>
</gene>
<feature type="region of interest" description="Disordered" evidence="1">
    <location>
        <begin position="1"/>
        <end position="59"/>
    </location>
</feature>
<organism evidence="2 3">
    <name type="scientific">Oryza meyeriana var. granulata</name>
    <dbReference type="NCBI Taxonomy" id="110450"/>
    <lineage>
        <taxon>Eukaryota</taxon>
        <taxon>Viridiplantae</taxon>
        <taxon>Streptophyta</taxon>
        <taxon>Embryophyta</taxon>
        <taxon>Tracheophyta</taxon>
        <taxon>Spermatophyta</taxon>
        <taxon>Magnoliopsida</taxon>
        <taxon>Liliopsida</taxon>
        <taxon>Poales</taxon>
        <taxon>Poaceae</taxon>
        <taxon>BOP clade</taxon>
        <taxon>Oryzoideae</taxon>
        <taxon>Oryzeae</taxon>
        <taxon>Oryzinae</taxon>
        <taxon>Oryza</taxon>
        <taxon>Oryza meyeriana</taxon>
    </lineage>
</organism>
<accession>A0A6G1CMU9</accession>
<reference evidence="2 3" key="1">
    <citation type="submission" date="2019-11" db="EMBL/GenBank/DDBJ databases">
        <title>Whole genome sequence of Oryza granulata.</title>
        <authorList>
            <person name="Li W."/>
        </authorList>
    </citation>
    <scope>NUCLEOTIDE SEQUENCE [LARGE SCALE GENOMIC DNA]</scope>
    <source>
        <strain evidence="3">cv. Menghai</strain>
        <tissue evidence="2">Leaf</tissue>
    </source>
</reference>
<dbReference type="EMBL" id="SPHZ02000008">
    <property type="protein sequence ID" value="KAF0901401.1"/>
    <property type="molecule type" value="Genomic_DNA"/>
</dbReference>
<evidence type="ECO:0000256" key="1">
    <source>
        <dbReference type="SAM" id="MobiDB-lite"/>
    </source>
</evidence>
<name>A0A6G1CMU9_9ORYZ</name>
<protein>
    <submittedName>
        <fullName evidence="2">Uncharacterized protein</fullName>
    </submittedName>
</protein>
<proteinExistence type="predicted"/>
<dbReference type="AlphaFoldDB" id="A0A6G1CMU9"/>
<dbReference type="Proteomes" id="UP000479710">
    <property type="component" value="Unassembled WGS sequence"/>
</dbReference>
<feature type="region of interest" description="Disordered" evidence="1">
    <location>
        <begin position="100"/>
        <end position="119"/>
    </location>
</feature>
<sequence length="169" mass="17450">MSLIFPAPGQPVPPHRVQATGKPPEQPHARYPDPGQSLPTEAAGQPVPADAAGQPLPAEAARPPLSAEAAVYLLPTLQACCSEAAGQPLPAKVAWPPLQANAPEQPLPAEAAGQPLPTEATDVHPLPLLPCFLLGKLTLDGDSLGDSERCPDAGVERVEALKNVLTVML</sequence>